<evidence type="ECO:0000256" key="1">
    <source>
        <dbReference type="SAM" id="MobiDB-lite"/>
    </source>
</evidence>
<feature type="region of interest" description="Disordered" evidence="1">
    <location>
        <begin position="190"/>
        <end position="216"/>
    </location>
</feature>
<comment type="caution">
    <text evidence="2">The sequence shown here is derived from an EMBL/GenBank/DDBJ whole genome shotgun (WGS) entry which is preliminary data.</text>
</comment>
<reference evidence="2 3" key="1">
    <citation type="journal article" date="2022" name="G3 (Bethesda)">
        <title>Enemy or ally: a genomic approach to elucidate the lifestyle of Phyllosticta citrichinaensis.</title>
        <authorList>
            <person name="Buijs V.A."/>
            <person name="Groenewald J.Z."/>
            <person name="Haridas S."/>
            <person name="LaButti K.M."/>
            <person name="Lipzen A."/>
            <person name="Martin F.M."/>
            <person name="Barry K."/>
            <person name="Grigoriev I.V."/>
            <person name="Crous P.W."/>
            <person name="Seidl M.F."/>
        </authorList>
    </citation>
    <scope>NUCLEOTIDE SEQUENCE [LARGE SCALE GENOMIC DNA]</scope>
    <source>
        <strain evidence="2 3">CBS 129764</strain>
    </source>
</reference>
<feature type="compositionally biased region" description="Basic residues" evidence="1">
    <location>
        <begin position="59"/>
        <end position="76"/>
    </location>
</feature>
<keyword evidence="3" id="KW-1185">Reference proteome</keyword>
<feature type="region of interest" description="Disordered" evidence="1">
    <location>
        <begin position="56"/>
        <end position="76"/>
    </location>
</feature>
<sequence length="222" mass="24654">MGLGGKKRKTPGGKSHLKKTKRLLAFLHPVCSVSTYYQIQNVLPQPTHPPTYPPISNHQRTHPNPHTHKRANKTRQGRRVRLVYSAEPAEPAAMTIQNRHASHCCLSSLALFLSLLRLSTQRCIGRQTGRQAGRQTHAKIHVGMLHGTRAWSVVFSVYFLSSLTPALLLSRLSHIQSKISYPGLIPLPSALPSPSSSNRQQSKRRDNKKNAPSATLPYLCSV</sequence>
<evidence type="ECO:0000313" key="2">
    <source>
        <dbReference type="EMBL" id="KAK8163675.1"/>
    </source>
</evidence>
<dbReference type="Proteomes" id="UP001456524">
    <property type="component" value="Unassembled WGS sequence"/>
</dbReference>
<accession>A0ABR1XPR7</accession>
<organism evidence="2 3">
    <name type="scientific">Phyllosticta citrichinensis</name>
    <dbReference type="NCBI Taxonomy" id="1130410"/>
    <lineage>
        <taxon>Eukaryota</taxon>
        <taxon>Fungi</taxon>
        <taxon>Dikarya</taxon>
        <taxon>Ascomycota</taxon>
        <taxon>Pezizomycotina</taxon>
        <taxon>Dothideomycetes</taxon>
        <taxon>Dothideomycetes incertae sedis</taxon>
        <taxon>Botryosphaeriales</taxon>
        <taxon>Phyllostictaceae</taxon>
        <taxon>Phyllosticta</taxon>
    </lineage>
</organism>
<evidence type="ECO:0000313" key="3">
    <source>
        <dbReference type="Proteomes" id="UP001456524"/>
    </source>
</evidence>
<proteinExistence type="predicted"/>
<dbReference type="EMBL" id="JBBWUH010000006">
    <property type="protein sequence ID" value="KAK8163675.1"/>
    <property type="molecule type" value="Genomic_DNA"/>
</dbReference>
<name>A0ABR1XPR7_9PEZI</name>
<protein>
    <submittedName>
        <fullName evidence="2">Uncharacterized protein</fullName>
    </submittedName>
</protein>
<gene>
    <name evidence="2" type="ORF">IWX90DRAFT_236373</name>
</gene>